<keyword evidence="14" id="KW-1185">Reference proteome</keyword>
<dbReference type="FunFam" id="2.70.98.10:FF:000003">
    <property type="entry name" value="Aldose 1-epimerase"/>
    <property type="match status" value="1"/>
</dbReference>
<dbReference type="EMBL" id="CP002304">
    <property type="protein sequence ID" value="ADQ14353.1"/>
    <property type="molecule type" value="Genomic_DNA"/>
</dbReference>
<evidence type="ECO:0000313" key="13">
    <source>
        <dbReference type="EMBL" id="ADQ14353.1"/>
    </source>
</evidence>
<accession>E4RPY6</accession>
<evidence type="ECO:0000256" key="11">
    <source>
        <dbReference type="PIRSR" id="PIRSR005096-2"/>
    </source>
</evidence>
<dbReference type="eggNOG" id="COG2017">
    <property type="taxonomic scope" value="Bacteria"/>
</dbReference>
<dbReference type="GO" id="GO:0004034">
    <property type="term" value="F:aldose 1-epimerase activity"/>
    <property type="evidence" value="ECO:0007669"/>
    <property type="project" value="UniProtKB-EC"/>
</dbReference>
<evidence type="ECO:0000256" key="1">
    <source>
        <dbReference type="ARBA" id="ARBA00004496"/>
    </source>
</evidence>
<evidence type="ECO:0000313" key="14">
    <source>
        <dbReference type="Proteomes" id="UP000007434"/>
    </source>
</evidence>
<feature type="active site" description="Proton donor" evidence="10">
    <location>
        <position position="187"/>
    </location>
</feature>
<comment type="pathway">
    <text evidence="2 9">Carbohydrate metabolism; hexose metabolism.</text>
</comment>
<dbReference type="AlphaFoldDB" id="E4RPY6"/>
<dbReference type="NCBIfam" id="NF008277">
    <property type="entry name" value="PRK11055.1"/>
    <property type="match status" value="1"/>
</dbReference>
<comment type="subunit">
    <text evidence="4">Monomer.</text>
</comment>
<name>E4RPY6_HALHG</name>
<feature type="binding site" evidence="12">
    <location>
        <begin position="187"/>
        <end position="189"/>
    </location>
    <ligand>
        <name>beta-D-galactose</name>
        <dbReference type="ChEBI" id="CHEBI:27667"/>
    </ligand>
</feature>
<evidence type="ECO:0000256" key="9">
    <source>
        <dbReference type="PIRNR" id="PIRNR005096"/>
    </source>
</evidence>
<dbReference type="Proteomes" id="UP000007434">
    <property type="component" value="Chromosome"/>
</dbReference>
<comment type="similarity">
    <text evidence="3 9">Belongs to the aldose epimerase family.</text>
</comment>
<keyword evidence="7 9" id="KW-0413">Isomerase</keyword>
<evidence type="ECO:0000256" key="8">
    <source>
        <dbReference type="ARBA" id="ARBA00023277"/>
    </source>
</evidence>
<organism evidence="13 14">
    <name type="scientific">Halanaerobium hydrogeniformans</name>
    <name type="common">Halanaerobium sp. (strain sapolanicus)</name>
    <dbReference type="NCBI Taxonomy" id="656519"/>
    <lineage>
        <taxon>Bacteria</taxon>
        <taxon>Bacillati</taxon>
        <taxon>Bacillota</taxon>
        <taxon>Clostridia</taxon>
        <taxon>Halanaerobiales</taxon>
        <taxon>Halanaerobiaceae</taxon>
        <taxon>Halanaerobium</taxon>
    </lineage>
</organism>
<dbReference type="InterPro" id="IPR011013">
    <property type="entry name" value="Gal_mutarotase_sf_dom"/>
</dbReference>
<evidence type="ECO:0000256" key="10">
    <source>
        <dbReference type="PIRSR" id="PIRSR005096-1"/>
    </source>
</evidence>
<dbReference type="OrthoDB" id="9779408at2"/>
<dbReference type="PANTHER" id="PTHR10091">
    <property type="entry name" value="ALDOSE-1-EPIMERASE"/>
    <property type="match status" value="1"/>
</dbReference>
<dbReference type="GO" id="GO:0006006">
    <property type="term" value="P:glucose metabolic process"/>
    <property type="evidence" value="ECO:0007669"/>
    <property type="project" value="TreeGrafter"/>
</dbReference>
<dbReference type="STRING" id="656519.Halsa_0907"/>
<evidence type="ECO:0000256" key="4">
    <source>
        <dbReference type="ARBA" id="ARBA00011245"/>
    </source>
</evidence>
<dbReference type="InterPro" id="IPR008183">
    <property type="entry name" value="Aldose_1/G6P_1-epimerase"/>
</dbReference>
<dbReference type="GO" id="GO:0030246">
    <property type="term" value="F:carbohydrate binding"/>
    <property type="evidence" value="ECO:0007669"/>
    <property type="project" value="InterPro"/>
</dbReference>
<dbReference type="SUPFAM" id="SSF74650">
    <property type="entry name" value="Galactose mutarotase-like"/>
    <property type="match status" value="1"/>
</dbReference>
<dbReference type="PIRSF" id="PIRSF005096">
    <property type="entry name" value="GALM"/>
    <property type="match status" value="1"/>
</dbReference>
<evidence type="ECO:0000256" key="12">
    <source>
        <dbReference type="PIRSR" id="PIRSR005096-3"/>
    </source>
</evidence>
<dbReference type="Gene3D" id="2.70.98.10">
    <property type="match status" value="1"/>
</dbReference>
<protein>
    <recommendedName>
        <fullName evidence="9">Aldose 1-epimerase</fullName>
        <ecNumber evidence="9">5.1.3.3</ecNumber>
    </recommendedName>
</protein>
<dbReference type="InterPro" id="IPR047215">
    <property type="entry name" value="Galactose_mutarotase-like"/>
</dbReference>
<evidence type="ECO:0000256" key="2">
    <source>
        <dbReference type="ARBA" id="ARBA00005028"/>
    </source>
</evidence>
<dbReference type="KEGG" id="has:Halsa_0907"/>
<dbReference type="RefSeq" id="WP_013405443.1">
    <property type="nucleotide sequence ID" value="NC_014654.1"/>
</dbReference>
<dbReference type="EC" id="5.1.3.3" evidence="9"/>
<dbReference type="GO" id="GO:0033499">
    <property type="term" value="P:galactose catabolic process via UDP-galactose, Leloir pathway"/>
    <property type="evidence" value="ECO:0007669"/>
    <property type="project" value="TreeGrafter"/>
</dbReference>
<reference evidence="13 14" key="2">
    <citation type="journal article" date="2011" name="J. Bacteriol.">
        <title>Complete Genome Sequence of the Haloalkaliphilic, Hydrogen Producing Halanaerobium hydrogenoformans.</title>
        <authorList>
            <person name="Brown S.D."/>
            <person name="Begemann M.B."/>
            <person name="Mormile M.R."/>
            <person name="Wall J.D."/>
            <person name="Han C.S."/>
            <person name="Goodwin L.A."/>
            <person name="Pitluck S."/>
            <person name="Land M.L."/>
            <person name="Hauser L.J."/>
            <person name="Elias D.A."/>
        </authorList>
    </citation>
    <scope>NUCLEOTIDE SEQUENCE [LARGE SCALE GENOMIC DNA]</scope>
    <source>
        <strain evidence="14">sapolanicus</strain>
    </source>
</reference>
<dbReference type="GO" id="GO:0005737">
    <property type="term" value="C:cytoplasm"/>
    <property type="evidence" value="ECO:0007669"/>
    <property type="project" value="UniProtKB-SubCell"/>
</dbReference>
<dbReference type="InterPro" id="IPR015443">
    <property type="entry name" value="Aldose_1-epimerase"/>
</dbReference>
<dbReference type="HOGENOM" id="CLU_031753_2_0_9"/>
<reference evidence="13 14" key="1">
    <citation type="submission" date="2010-11" db="EMBL/GenBank/DDBJ databases">
        <title>Complete sequence of Halanaerobium sp. sapolanicus.</title>
        <authorList>
            <consortium name="US DOE Joint Genome Institute"/>
            <person name="Lucas S."/>
            <person name="Copeland A."/>
            <person name="Lapidus A."/>
            <person name="Cheng J.-F."/>
            <person name="Bruce D."/>
            <person name="Goodwin L."/>
            <person name="Pitluck S."/>
            <person name="Davenport K."/>
            <person name="Detter J.C."/>
            <person name="Han C."/>
            <person name="Tapia R."/>
            <person name="Land M."/>
            <person name="Hauser L."/>
            <person name="Jeffries C."/>
            <person name="Kyrpides N."/>
            <person name="Ivanova N."/>
            <person name="Mikhailova N."/>
            <person name="Begemann M.B."/>
            <person name="Mormile M.R."/>
            <person name="Wall J.D."/>
            <person name="Elias D.A."/>
            <person name="Woyke T."/>
        </authorList>
    </citation>
    <scope>NUCLEOTIDE SEQUENCE [LARGE SCALE GENOMIC DNA]</scope>
    <source>
        <strain evidence="14">sapolanicus</strain>
    </source>
</reference>
<dbReference type="InterPro" id="IPR014718">
    <property type="entry name" value="GH-type_carb-bd"/>
</dbReference>
<dbReference type="UniPathway" id="UPA00242"/>
<evidence type="ECO:0000256" key="3">
    <source>
        <dbReference type="ARBA" id="ARBA00006206"/>
    </source>
</evidence>
<proteinExistence type="inferred from homology"/>
<keyword evidence="8 9" id="KW-0119">Carbohydrate metabolism</keyword>
<comment type="catalytic activity">
    <reaction evidence="9">
        <text>alpha-D-glucose = beta-D-glucose</text>
        <dbReference type="Rhea" id="RHEA:10264"/>
        <dbReference type="ChEBI" id="CHEBI:15903"/>
        <dbReference type="ChEBI" id="CHEBI:17925"/>
        <dbReference type="EC" id="5.1.3.3"/>
    </reaction>
</comment>
<dbReference type="Pfam" id="PF01263">
    <property type="entry name" value="Aldose_epim"/>
    <property type="match status" value="1"/>
</dbReference>
<dbReference type="CDD" id="cd09019">
    <property type="entry name" value="galactose_mutarotase_like"/>
    <property type="match status" value="1"/>
</dbReference>
<keyword evidence="6" id="KW-0597">Phosphoprotein</keyword>
<feature type="active site" description="Proton acceptor" evidence="10">
    <location>
        <position position="325"/>
    </location>
</feature>
<gene>
    <name evidence="13" type="ordered locus">Halsa_0907</name>
</gene>
<evidence type="ECO:0000256" key="5">
    <source>
        <dbReference type="ARBA" id="ARBA00022490"/>
    </source>
</evidence>
<evidence type="ECO:0000256" key="7">
    <source>
        <dbReference type="ARBA" id="ARBA00023235"/>
    </source>
</evidence>
<evidence type="ECO:0000256" key="6">
    <source>
        <dbReference type="ARBA" id="ARBA00022553"/>
    </source>
</evidence>
<dbReference type="PANTHER" id="PTHR10091:SF0">
    <property type="entry name" value="GALACTOSE MUTAROTASE"/>
    <property type="match status" value="1"/>
</dbReference>
<feature type="binding site" evidence="11">
    <location>
        <position position="259"/>
    </location>
    <ligand>
        <name>beta-D-galactose</name>
        <dbReference type="ChEBI" id="CHEBI:27667"/>
    </ligand>
</feature>
<comment type="subcellular location">
    <subcellularLocation>
        <location evidence="1">Cytoplasm</location>
    </subcellularLocation>
</comment>
<keyword evidence="5" id="KW-0963">Cytoplasm</keyword>
<feature type="binding site" evidence="12">
    <location>
        <begin position="83"/>
        <end position="84"/>
    </location>
    <ligand>
        <name>beta-D-galactose</name>
        <dbReference type="ChEBI" id="CHEBI:27667"/>
    </ligand>
</feature>
<sequence>MSNIKITKDTFAKKEKIKGLKLYSLENENGIKVDITNYGGIIQKLIVPDRYGNKEDIVLGYNDYQHYLRDKNYFGALIGRYANRIAEGKFELDGQKYQVQTNEEINDRLNCLHGGEQGFNSVIWKADVKKIDSNKSLSLSYLSKDGEAGFPGNIEVTVNYILRNDNTLRIEYHAKTDQTTVVNLTQHSYFNLKGHGEGKITDHLLQINADYFTPVDKFMIPTGEIKDVNDTPFDFRSATEIGSRVEVENEQLHIGGGYDHNWILNKEENELSLAAKLIETFSGRTMEVWTTEPGLQFYSGNVIDTGNIEVKDKQIYQKRGALCLETQHYPDSPNQPNFPSTVLEAGEEYNSITELRFNTQ</sequence>